<dbReference type="SUPFAM" id="SSF64288">
    <property type="entry name" value="Chorismate lyase-like"/>
    <property type="match status" value="1"/>
</dbReference>
<reference evidence="2" key="1">
    <citation type="journal article" date="2006" name="Proc. Natl. Acad. Sci. U.S.A.">
        <title>Genome analysis of the smallest free-living eukaryote Ostreococcus tauri unveils many unique features.</title>
        <authorList>
            <person name="Derelle E."/>
            <person name="Ferraz C."/>
            <person name="Rombauts S."/>
            <person name="Rouze P."/>
            <person name="Worden A.Z."/>
            <person name="Robbens S."/>
            <person name="Partensky F."/>
            <person name="Degroeve S."/>
            <person name="Echeynie S."/>
            <person name="Cooke R."/>
            <person name="Saeys Y."/>
            <person name="Wuyts J."/>
            <person name="Jabbari K."/>
            <person name="Bowler C."/>
            <person name="Panaud O."/>
            <person name="Piegu B."/>
            <person name="Ball S.G."/>
            <person name="Ral J.-P."/>
            <person name="Bouget F.-Y."/>
            <person name="Piganeau G."/>
            <person name="De Baets B."/>
            <person name="Picard A."/>
            <person name="Delseny M."/>
            <person name="Demaille J."/>
            <person name="Van de Peer Y."/>
            <person name="Moreau H."/>
        </authorList>
    </citation>
    <scope>NUCLEOTIDE SEQUENCE [LARGE SCALE GENOMIC DNA]</scope>
    <source>
        <strain evidence="2">OTTH 0595 / CCAP 157/2 / RCC745</strain>
    </source>
</reference>
<name>A0A090M8Q7_OSTTA</name>
<sequence>MDIMRLASSRMASELAQKRAPARLQRSRYALVRATNSRKEDVFGEPNGKNGGTPELLESFALGSSLPSNVGGRELENDRCRQRWSSDFWSELECDATEPWMMSNDQQPGGALRSQFLLSPAWRLMLLSDGSVTVRSLEEMVCETDLSIFLFSRTQRHLKLLTGRVDVKTDVLWQGKVHVSATAAKTNGIPSDVANQLDSGGSMLQREVDLCDAHGLPLCYATSWWNLENADKVILDDGAANSFGALERPVWLKLAENKTELFREVRRVYRGTSDPLASAWGLPNSTTFWARHYIFWCARKPLCVIHEVMSPRLELHLGPSDPARKRLENGSRSFPSDDLWL</sequence>
<dbReference type="Proteomes" id="UP000009170">
    <property type="component" value="Unassembled WGS sequence"/>
</dbReference>
<dbReference type="Pfam" id="PF01947">
    <property type="entry name" value="Rv2949c-like"/>
    <property type="match status" value="1"/>
</dbReference>
<proteinExistence type="predicted"/>
<dbReference type="KEGG" id="ota:OT_ostta09g02600"/>
<dbReference type="EMBL" id="CAID01000009">
    <property type="protein sequence ID" value="CEF99087.1"/>
    <property type="molecule type" value="Genomic_DNA"/>
</dbReference>
<dbReference type="InterPro" id="IPR028978">
    <property type="entry name" value="Chorismate_lyase_/UTRA_dom_sf"/>
</dbReference>
<dbReference type="InParanoid" id="A0A090M8Q7"/>
<dbReference type="Gene3D" id="3.40.1410.10">
    <property type="entry name" value="Chorismate lyase-like"/>
    <property type="match status" value="1"/>
</dbReference>
<dbReference type="AlphaFoldDB" id="A0A090M8Q7"/>
<keyword evidence="2" id="KW-1185">Reference proteome</keyword>
<reference evidence="1 2" key="2">
    <citation type="journal article" date="2014" name="BMC Genomics">
        <title>An improved genome of the model marine alga Ostreococcus tauri unfolds by assessing Illumina de novo assemblies.</title>
        <authorList>
            <person name="Blanc-Mathieu R."/>
            <person name="Verhelst B."/>
            <person name="Derelle E."/>
            <person name="Rombauts S."/>
            <person name="Bouget F.Y."/>
            <person name="Carre I."/>
            <person name="Chateau A."/>
            <person name="Eyre-Walker A."/>
            <person name="Grimsley N."/>
            <person name="Moreau H."/>
            <person name="Piegu B."/>
            <person name="Rivals E."/>
            <person name="Schackwitz W."/>
            <person name="Van de Peer Y."/>
            <person name="Piganeau G."/>
        </authorList>
    </citation>
    <scope>NUCLEOTIDE SEQUENCE [LARGE SCALE GENOMIC DNA]</scope>
    <source>
        <strain evidence="2">OTTH 0595 / CCAP 157/2 / RCC745</strain>
    </source>
</reference>
<comment type="caution">
    <text evidence="1">The sequence shown here is derived from an EMBL/GenBank/DDBJ whole genome shotgun (WGS) entry which is preliminary data.</text>
</comment>
<dbReference type="GeneID" id="9831677"/>
<gene>
    <name evidence="1" type="ORF">OT_ostta09g02600</name>
</gene>
<accession>A0A090M8Q7</accession>
<evidence type="ECO:0000313" key="2">
    <source>
        <dbReference type="Proteomes" id="UP000009170"/>
    </source>
</evidence>
<dbReference type="InterPro" id="IPR002800">
    <property type="entry name" value="Rv2949c-like"/>
</dbReference>
<dbReference type="OrthoDB" id="89176at2759"/>
<evidence type="ECO:0000313" key="1">
    <source>
        <dbReference type="EMBL" id="CEF99087.1"/>
    </source>
</evidence>
<protein>
    <submittedName>
        <fullName evidence="1">Uncharacterized protein</fullName>
    </submittedName>
</protein>
<dbReference type="RefSeq" id="XP_003081252.2">
    <property type="nucleotide sequence ID" value="XM_003081204.2"/>
</dbReference>
<organism evidence="1 2">
    <name type="scientific">Ostreococcus tauri</name>
    <name type="common">Marine green alga</name>
    <dbReference type="NCBI Taxonomy" id="70448"/>
    <lineage>
        <taxon>Eukaryota</taxon>
        <taxon>Viridiplantae</taxon>
        <taxon>Chlorophyta</taxon>
        <taxon>Mamiellophyceae</taxon>
        <taxon>Mamiellales</taxon>
        <taxon>Bathycoccaceae</taxon>
        <taxon>Ostreococcus</taxon>
    </lineage>
</organism>